<evidence type="ECO:0000313" key="1">
    <source>
        <dbReference type="EMBL" id="OGG36766.1"/>
    </source>
</evidence>
<name>A0A1F6BIK0_9BACT</name>
<accession>A0A1F6BIK0</accession>
<gene>
    <name evidence="1" type="ORF">A2110_00985</name>
</gene>
<dbReference type="Proteomes" id="UP000176273">
    <property type="component" value="Unassembled WGS sequence"/>
</dbReference>
<organism evidence="1 2">
    <name type="scientific">Candidatus Jorgensenbacteria bacterium GWA1_54_12</name>
    <dbReference type="NCBI Taxonomy" id="1798468"/>
    <lineage>
        <taxon>Bacteria</taxon>
        <taxon>Candidatus Joergenseniibacteriota</taxon>
    </lineage>
</organism>
<protein>
    <submittedName>
        <fullName evidence="1">Uncharacterized protein</fullName>
    </submittedName>
</protein>
<sequence length="175" mass="19797">MCRFVRTYNQTTFRKEVPVSTQMIAKPEAGSSVIDCDAQPFLKEGWRIEDHQKSGSLTWDPGKAGLHLSDAQRDGRAIVGTKLLQELSRTTRFHAMNANVLDFLLSHPHLIPGEWRNGAKGQRIVSVYFWGTIYRDPNNRFCVPCFFWEVGLPERGHCQLDSYFGISSPAAILIA</sequence>
<dbReference type="EMBL" id="MFKH01000016">
    <property type="protein sequence ID" value="OGG36766.1"/>
    <property type="molecule type" value="Genomic_DNA"/>
</dbReference>
<proteinExistence type="predicted"/>
<evidence type="ECO:0000313" key="2">
    <source>
        <dbReference type="Proteomes" id="UP000176273"/>
    </source>
</evidence>
<reference evidence="1 2" key="1">
    <citation type="journal article" date="2016" name="Nat. Commun.">
        <title>Thousands of microbial genomes shed light on interconnected biogeochemical processes in an aquifer system.</title>
        <authorList>
            <person name="Anantharaman K."/>
            <person name="Brown C.T."/>
            <person name="Hug L.A."/>
            <person name="Sharon I."/>
            <person name="Castelle C.J."/>
            <person name="Probst A.J."/>
            <person name="Thomas B.C."/>
            <person name="Singh A."/>
            <person name="Wilkins M.J."/>
            <person name="Karaoz U."/>
            <person name="Brodie E.L."/>
            <person name="Williams K.H."/>
            <person name="Hubbard S.S."/>
            <person name="Banfield J.F."/>
        </authorList>
    </citation>
    <scope>NUCLEOTIDE SEQUENCE [LARGE SCALE GENOMIC DNA]</scope>
</reference>
<dbReference type="AlphaFoldDB" id="A0A1F6BIK0"/>
<comment type="caution">
    <text evidence="1">The sequence shown here is derived from an EMBL/GenBank/DDBJ whole genome shotgun (WGS) entry which is preliminary data.</text>
</comment>